<organism evidence="2 3">
    <name type="scientific">Penicillium angulare</name>
    <dbReference type="NCBI Taxonomy" id="116970"/>
    <lineage>
        <taxon>Eukaryota</taxon>
        <taxon>Fungi</taxon>
        <taxon>Dikarya</taxon>
        <taxon>Ascomycota</taxon>
        <taxon>Pezizomycotina</taxon>
        <taxon>Eurotiomycetes</taxon>
        <taxon>Eurotiomycetidae</taxon>
        <taxon>Eurotiales</taxon>
        <taxon>Aspergillaceae</taxon>
        <taxon>Penicillium</taxon>
    </lineage>
</organism>
<keyword evidence="3" id="KW-1185">Reference proteome</keyword>
<keyword evidence="1" id="KW-0521">NADP</keyword>
<dbReference type="OrthoDB" id="5840532at2759"/>
<dbReference type="FunFam" id="3.40.50.720:FF:000084">
    <property type="entry name" value="Short-chain dehydrogenase reductase"/>
    <property type="match status" value="1"/>
</dbReference>
<protein>
    <submittedName>
        <fullName evidence="2">Oxidoreductase</fullName>
    </submittedName>
</protein>
<dbReference type="PRINTS" id="PR00080">
    <property type="entry name" value="SDRFAMILY"/>
</dbReference>
<dbReference type="EMBL" id="JAPQKH010000003">
    <property type="protein sequence ID" value="KAJ5106299.1"/>
    <property type="molecule type" value="Genomic_DNA"/>
</dbReference>
<gene>
    <name evidence="2" type="ORF">N7456_002974</name>
</gene>
<dbReference type="PANTHER" id="PTHR42820:SF1">
    <property type="entry name" value="SHORT-CHAIN DEHYDROGENASE_REDUCTASE FAMILY PROTEIN"/>
    <property type="match status" value="1"/>
</dbReference>
<evidence type="ECO:0000256" key="1">
    <source>
        <dbReference type="ARBA" id="ARBA00022857"/>
    </source>
</evidence>
<comment type="caution">
    <text evidence="2">The sequence shown here is derived from an EMBL/GenBank/DDBJ whole genome shotgun (WGS) entry which is preliminary data.</text>
</comment>
<dbReference type="Pfam" id="PF13561">
    <property type="entry name" value="adh_short_C2"/>
    <property type="match status" value="1"/>
</dbReference>
<dbReference type="PANTHER" id="PTHR42820">
    <property type="entry name" value="SHORT-CHAIN DEHYDROGENASE REDUCTASE"/>
    <property type="match status" value="1"/>
</dbReference>
<dbReference type="InterPro" id="IPR002347">
    <property type="entry name" value="SDR_fam"/>
</dbReference>
<name>A0A9W9FTW7_9EURO</name>
<dbReference type="PRINTS" id="PR00081">
    <property type="entry name" value="GDHRDH"/>
</dbReference>
<dbReference type="Gene3D" id="3.40.50.720">
    <property type="entry name" value="NAD(P)-binding Rossmann-like Domain"/>
    <property type="match status" value="1"/>
</dbReference>
<dbReference type="AlphaFoldDB" id="A0A9W9FTW7"/>
<sequence>MLSGTKLDGVALVVGAGAGIGRESAFSLAEAGARVVVFADMNEETAKSSSIESKQFATNTEYQTATFTMNVKDAKGVQDMVDFVVREFGRLDYCVNAAGVDNGVHRPLSETDIDSFDNIMYTNARGMLLCTRAQVAAMQKQDPRSFTSRSGTRDIGRGAIVNVCSANSFAGLPGKGSYTISKHACMAVTKMAGIDHTAEGIRCNAVCPAWVRTPLLDVELERNPEIRAMISAVSPLKRAAEGEEVADTIAYLLSPSATYISGSSVMIDAAITTTLRLF</sequence>
<reference evidence="2" key="1">
    <citation type="submission" date="2022-11" db="EMBL/GenBank/DDBJ databases">
        <authorList>
            <person name="Petersen C."/>
        </authorList>
    </citation>
    <scope>NUCLEOTIDE SEQUENCE</scope>
    <source>
        <strain evidence="2">IBT 30069</strain>
    </source>
</reference>
<evidence type="ECO:0000313" key="2">
    <source>
        <dbReference type="EMBL" id="KAJ5106299.1"/>
    </source>
</evidence>
<proteinExistence type="predicted"/>
<dbReference type="InterPro" id="IPR036291">
    <property type="entry name" value="NAD(P)-bd_dom_sf"/>
</dbReference>
<dbReference type="GO" id="GO:0016491">
    <property type="term" value="F:oxidoreductase activity"/>
    <property type="evidence" value="ECO:0007669"/>
    <property type="project" value="UniProtKB-ARBA"/>
</dbReference>
<reference evidence="2" key="2">
    <citation type="journal article" date="2023" name="IMA Fungus">
        <title>Comparative genomic study of the Penicillium genus elucidates a diverse pangenome and 15 lateral gene transfer events.</title>
        <authorList>
            <person name="Petersen C."/>
            <person name="Sorensen T."/>
            <person name="Nielsen M.R."/>
            <person name="Sondergaard T.E."/>
            <person name="Sorensen J.L."/>
            <person name="Fitzpatrick D.A."/>
            <person name="Frisvad J.C."/>
            <person name="Nielsen K.L."/>
        </authorList>
    </citation>
    <scope>NUCLEOTIDE SEQUENCE</scope>
    <source>
        <strain evidence="2">IBT 30069</strain>
    </source>
</reference>
<evidence type="ECO:0000313" key="3">
    <source>
        <dbReference type="Proteomes" id="UP001149165"/>
    </source>
</evidence>
<accession>A0A9W9FTW7</accession>
<dbReference type="SUPFAM" id="SSF51735">
    <property type="entry name" value="NAD(P)-binding Rossmann-fold domains"/>
    <property type="match status" value="1"/>
</dbReference>
<dbReference type="Proteomes" id="UP001149165">
    <property type="component" value="Unassembled WGS sequence"/>
</dbReference>
<dbReference type="CDD" id="cd05233">
    <property type="entry name" value="SDR_c"/>
    <property type="match status" value="1"/>
</dbReference>